<accession>A0A7S1NLG0</accession>
<sequence>MNARNLPSGLADITDPSDDNKLWPTTLDSRIHNLCTIVCCKQELELVKHAPQPASLLVRHVPRACSTLGLLNTHWHPLPTAIHWVESPQGPPLIPQAPAMC</sequence>
<gene>
    <name evidence="1" type="ORF">EGYM00392_LOCUS38515</name>
</gene>
<reference evidence="1" key="1">
    <citation type="submission" date="2021-01" db="EMBL/GenBank/DDBJ databases">
        <authorList>
            <person name="Corre E."/>
            <person name="Pelletier E."/>
            <person name="Niang G."/>
            <person name="Scheremetjew M."/>
            <person name="Finn R."/>
            <person name="Kale V."/>
            <person name="Holt S."/>
            <person name="Cochrane G."/>
            <person name="Meng A."/>
            <person name="Brown T."/>
            <person name="Cohen L."/>
        </authorList>
    </citation>
    <scope>NUCLEOTIDE SEQUENCE</scope>
    <source>
        <strain evidence="1">NIES-381</strain>
    </source>
</reference>
<proteinExistence type="predicted"/>
<dbReference type="EMBL" id="HBGA01103898">
    <property type="protein sequence ID" value="CAD9027383.1"/>
    <property type="molecule type" value="Transcribed_RNA"/>
</dbReference>
<protein>
    <submittedName>
        <fullName evidence="1">Uncharacterized protein</fullName>
    </submittedName>
</protein>
<name>A0A7S1NLG0_9EUGL</name>
<organism evidence="1">
    <name type="scientific">Eutreptiella gymnastica</name>
    <dbReference type="NCBI Taxonomy" id="73025"/>
    <lineage>
        <taxon>Eukaryota</taxon>
        <taxon>Discoba</taxon>
        <taxon>Euglenozoa</taxon>
        <taxon>Euglenida</taxon>
        <taxon>Spirocuta</taxon>
        <taxon>Euglenophyceae</taxon>
        <taxon>Eutreptiales</taxon>
        <taxon>Eutreptiaceae</taxon>
        <taxon>Eutreptiella</taxon>
    </lineage>
</organism>
<evidence type="ECO:0000313" key="1">
    <source>
        <dbReference type="EMBL" id="CAD9027383.1"/>
    </source>
</evidence>
<dbReference type="AlphaFoldDB" id="A0A7S1NLG0"/>